<dbReference type="GO" id="GO:0016787">
    <property type="term" value="F:hydrolase activity"/>
    <property type="evidence" value="ECO:0007669"/>
    <property type="project" value="UniProtKB-KW"/>
</dbReference>
<organism evidence="3 6">
    <name type="scientific">Listeria booriae</name>
    <dbReference type="NCBI Taxonomy" id="1552123"/>
    <lineage>
        <taxon>Bacteria</taxon>
        <taxon>Bacillati</taxon>
        <taxon>Bacillota</taxon>
        <taxon>Bacilli</taxon>
        <taxon>Bacillales</taxon>
        <taxon>Listeriaceae</taxon>
        <taxon>Listeria</taxon>
    </lineage>
</organism>
<dbReference type="Pfam" id="PF00293">
    <property type="entry name" value="NUDIX"/>
    <property type="match status" value="1"/>
</dbReference>
<dbReference type="Gene3D" id="3.90.79.10">
    <property type="entry name" value="Nucleoside Triphosphate Pyrophosphohydrolase"/>
    <property type="match status" value="1"/>
</dbReference>
<dbReference type="EMBL" id="JNFA01000029">
    <property type="protein sequence ID" value="KGL38327.1"/>
    <property type="molecule type" value="Genomic_DNA"/>
</dbReference>
<comment type="caution">
    <text evidence="3">The sequence shown here is derived from an EMBL/GenBank/DDBJ whole genome shotgun (WGS) entry which is preliminary data.</text>
</comment>
<dbReference type="OrthoDB" id="9131041at2"/>
<keyword evidence="6" id="KW-1185">Reference proteome</keyword>
<evidence type="ECO:0000256" key="1">
    <source>
        <dbReference type="ARBA" id="ARBA00022801"/>
    </source>
</evidence>
<evidence type="ECO:0000313" key="8">
    <source>
        <dbReference type="Proteomes" id="UP000586951"/>
    </source>
</evidence>
<dbReference type="AlphaFoldDB" id="A0A099VZZ5"/>
<dbReference type="eggNOG" id="COG0494">
    <property type="taxonomic scope" value="Bacteria"/>
</dbReference>
<dbReference type="InterPro" id="IPR020084">
    <property type="entry name" value="NUDIX_hydrolase_CS"/>
</dbReference>
<dbReference type="InterPro" id="IPR014078">
    <property type="entry name" value="Nudix_YtkD"/>
</dbReference>
<evidence type="ECO:0000313" key="7">
    <source>
        <dbReference type="Proteomes" id="UP000553016"/>
    </source>
</evidence>
<gene>
    <name evidence="4" type="primary">ytkD</name>
    <name evidence="3" type="ORF">EP57_14230</name>
    <name evidence="4" type="ORF">HB907_14400</name>
    <name evidence="5" type="ORF">HCB35_10000</name>
</gene>
<reference evidence="7 8" key="2">
    <citation type="submission" date="2020-03" db="EMBL/GenBank/DDBJ databases">
        <title>Soil Listeria distribution.</title>
        <authorList>
            <person name="Liao J."/>
            <person name="Wiedmann M."/>
        </authorList>
    </citation>
    <scope>NUCLEOTIDE SEQUENCE [LARGE SCALE GENOMIC DNA]</scope>
    <source>
        <strain evidence="5 7">FSL L7-0149</strain>
        <strain evidence="4 8">FSL L7-1427</strain>
    </source>
</reference>
<evidence type="ECO:0000259" key="2">
    <source>
        <dbReference type="PROSITE" id="PS51462"/>
    </source>
</evidence>
<dbReference type="EMBL" id="JAARZA010000004">
    <property type="protein sequence ID" value="MBC2240792.1"/>
    <property type="molecule type" value="Genomic_DNA"/>
</dbReference>
<dbReference type="CDD" id="cd04665">
    <property type="entry name" value="NUDIX_RppH"/>
    <property type="match status" value="1"/>
</dbReference>
<name>A0A099VZZ5_9LIST</name>
<evidence type="ECO:0000313" key="6">
    <source>
        <dbReference type="Proteomes" id="UP000029844"/>
    </source>
</evidence>
<evidence type="ECO:0000313" key="3">
    <source>
        <dbReference type="EMBL" id="KGL38327.1"/>
    </source>
</evidence>
<accession>A0A099VZZ5</accession>
<dbReference type="GeneID" id="58718499"/>
<dbReference type="SUPFAM" id="SSF55811">
    <property type="entry name" value="Nudix"/>
    <property type="match status" value="1"/>
</dbReference>
<dbReference type="STRING" id="1552123.EP57_14230"/>
<proteinExistence type="predicted"/>
<dbReference type="InterPro" id="IPR000086">
    <property type="entry name" value="NUDIX_hydrolase_dom"/>
</dbReference>
<evidence type="ECO:0000313" key="5">
    <source>
        <dbReference type="EMBL" id="MBC2240792.1"/>
    </source>
</evidence>
<dbReference type="RefSeq" id="WP_036087620.1">
    <property type="nucleotide sequence ID" value="NZ_CBCSHQ010000019.1"/>
</dbReference>
<sequence>MYTYQDSLGNAVSIQFNATKEADDVLVIARFHDAWLFTSHKTRGIEFPGGKGERGETNEVAARRETMEETGAKLDKLHRIAQYEVKTAERIFSKRVFFANVTGFVNQVDYMETHGPILIAGDLRDIVKAESFSFFMRDEGMQVVIQEVMRQMQINNWR</sequence>
<dbReference type="NCBIfam" id="TIGR02705">
    <property type="entry name" value="nudix_YtkD"/>
    <property type="match status" value="1"/>
</dbReference>
<dbReference type="Proteomes" id="UP000553016">
    <property type="component" value="Unassembled WGS sequence"/>
</dbReference>
<dbReference type="EMBL" id="JAARRU010000005">
    <property type="protein sequence ID" value="MBC1566592.1"/>
    <property type="molecule type" value="Genomic_DNA"/>
</dbReference>
<dbReference type="InterPro" id="IPR015797">
    <property type="entry name" value="NUDIX_hydrolase-like_dom_sf"/>
</dbReference>
<dbReference type="PROSITE" id="PS00893">
    <property type="entry name" value="NUDIX_BOX"/>
    <property type="match status" value="1"/>
</dbReference>
<dbReference type="PROSITE" id="PS51462">
    <property type="entry name" value="NUDIX"/>
    <property type="match status" value="1"/>
</dbReference>
<dbReference type="Proteomes" id="UP000029844">
    <property type="component" value="Unassembled WGS sequence"/>
</dbReference>
<feature type="domain" description="Nudix hydrolase" evidence="2">
    <location>
        <begin position="7"/>
        <end position="158"/>
    </location>
</feature>
<dbReference type="Proteomes" id="UP000586951">
    <property type="component" value="Unassembled WGS sequence"/>
</dbReference>
<reference evidence="3 6" key="1">
    <citation type="submission" date="2014-05" db="EMBL/GenBank/DDBJ databases">
        <title>Novel Listeriaceae from food processing environments.</title>
        <authorList>
            <person name="den Bakker H.C."/>
        </authorList>
    </citation>
    <scope>NUCLEOTIDE SEQUENCE [LARGE SCALE GENOMIC DNA]</scope>
    <source>
        <strain evidence="3 6">FSL A5-0281</strain>
    </source>
</reference>
<protein>
    <submittedName>
        <fullName evidence="3">DNA mismatch repair protein MutT</fullName>
    </submittedName>
    <submittedName>
        <fullName evidence="4">Nucleoside triphosphatase YtkD</fullName>
    </submittedName>
</protein>
<keyword evidence="1" id="KW-0378">Hydrolase</keyword>
<evidence type="ECO:0000313" key="4">
    <source>
        <dbReference type="EMBL" id="MBC1566592.1"/>
    </source>
</evidence>